<keyword evidence="2 3" id="KW-0808">Transferase</keyword>
<dbReference type="PANTHER" id="PTHR43542:SF1">
    <property type="entry name" value="METHYLTRANSFERASE"/>
    <property type="match status" value="1"/>
</dbReference>
<dbReference type="Proteomes" id="UP001446205">
    <property type="component" value="Unassembled WGS sequence"/>
</dbReference>
<dbReference type="RefSeq" id="WP_341370837.1">
    <property type="nucleotide sequence ID" value="NZ_JBBPCO010000007.1"/>
</dbReference>
<dbReference type="PIRSF" id="PIRSF004553">
    <property type="entry name" value="CHP00095"/>
    <property type="match status" value="1"/>
</dbReference>
<organism evidence="3 4">
    <name type="scientific">Thermithiobacillus plumbiphilus</name>
    <dbReference type="NCBI Taxonomy" id="1729899"/>
    <lineage>
        <taxon>Bacteria</taxon>
        <taxon>Pseudomonadati</taxon>
        <taxon>Pseudomonadota</taxon>
        <taxon>Acidithiobacillia</taxon>
        <taxon>Acidithiobacillales</taxon>
        <taxon>Thermithiobacillaceae</taxon>
        <taxon>Thermithiobacillus</taxon>
    </lineage>
</organism>
<evidence type="ECO:0000256" key="2">
    <source>
        <dbReference type="ARBA" id="ARBA00022679"/>
    </source>
</evidence>
<sequence length="196" mass="20912">MSLRIIAGQCRGRRLKTPTGTGLRPTPDRVRETLFNWLAPYLPGARILDLFAGSGALGLEALSRGAREAALVERDRAHLAILRENVALCGLPGATVHAVDALAYLRSSPSPFDIVFLDPPYGQGWVPRVAQLLEAGGWLAGAALIYGEVESAAAPGLPATLPANWRVMRERISGGVSYNLYAREAETPGQVSGEEV</sequence>
<gene>
    <name evidence="3" type="primary">rsmD</name>
    <name evidence="3" type="ORF">WOB96_08355</name>
</gene>
<dbReference type="InterPro" id="IPR002052">
    <property type="entry name" value="DNA_methylase_N6_adenine_CS"/>
</dbReference>
<reference evidence="3 4" key="1">
    <citation type="submission" date="2024-04" db="EMBL/GenBank/DDBJ databases">
        <authorList>
            <person name="Abashina T."/>
            <person name="Shaikin A."/>
        </authorList>
    </citation>
    <scope>NUCLEOTIDE SEQUENCE [LARGE SCALE GENOMIC DNA]</scope>
    <source>
        <strain evidence="3 4">AAFK</strain>
    </source>
</reference>
<comment type="caution">
    <text evidence="3">The sequence shown here is derived from an EMBL/GenBank/DDBJ whole genome shotgun (WGS) entry which is preliminary data.</text>
</comment>
<dbReference type="EMBL" id="JBBPCO010000007">
    <property type="protein sequence ID" value="MEK8089780.1"/>
    <property type="molecule type" value="Genomic_DNA"/>
</dbReference>
<dbReference type="PROSITE" id="PS00092">
    <property type="entry name" value="N6_MTASE"/>
    <property type="match status" value="1"/>
</dbReference>
<proteinExistence type="predicted"/>
<dbReference type="NCBIfam" id="TIGR00095">
    <property type="entry name" value="16S rRNA (guanine(966)-N(2))-methyltransferase RsmD"/>
    <property type="match status" value="1"/>
</dbReference>
<keyword evidence="1 3" id="KW-0489">Methyltransferase</keyword>
<dbReference type="InterPro" id="IPR029063">
    <property type="entry name" value="SAM-dependent_MTases_sf"/>
</dbReference>
<dbReference type="Gene3D" id="3.40.50.150">
    <property type="entry name" value="Vaccinia Virus protein VP39"/>
    <property type="match status" value="1"/>
</dbReference>
<dbReference type="Pfam" id="PF03602">
    <property type="entry name" value="Cons_hypoth95"/>
    <property type="match status" value="1"/>
</dbReference>
<evidence type="ECO:0000313" key="4">
    <source>
        <dbReference type="Proteomes" id="UP001446205"/>
    </source>
</evidence>
<accession>A0ABU9D8D3</accession>
<name>A0ABU9D8D3_9PROT</name>
<dbReference type="EC" id="2.1.1.171" evidence="3"/>
<evidence type="ECO:0000256" key="1">
    <source>
        <dbReference type="ARBA" id="ARBA00022603"/>
    </source>
</evidence>
<dbReference type="InterPro" id="IPR004398">
    <property type="entry name" value="RNA_MeTrfase_RsmD"/>
</dbReference>
<evidence type="ECO:0000313" key="3">
    <source>
        <dbReference type="EMBL" id="MEK8089780.1"/>
    </source>
</evidence>
<keyword evidence="4" id="KW-1185">Reference proteome</keyword>
<dbReference type="GO" id="GO:0052913">
    <property type="term" value="F:16S rRNA (guanine(966)-N(2))-methyltransferase activity"/>
    <property type="evidence" value="ECO:0007669"/>
    <property type="project" value="UniProtKB-EC"/>
</dbReference>
<dbReference type="SUPFAM" id="SSF53335">
    <property type="entry name" value="S-adenosyl-L-methionine-dependent methyltransferases"/>
    <property type="match status" value="1"/>
</dbReference>
<protein>
    <submittedName>
        <fullName evidence="3">16S rRNA (Guanine(966)-N(2))-methyltransferase RsmD</fullName>
        <ecNumber evidence="3">2.1.1.171</ecNumber>
    </submittedName>
</protein>
<dbReference type="PANTHER" id="PTHR43542">
    <property type="entry name" value="METHYLTRANSFERASE"/>
    <property type="match status" value="1"/>
</dbReference>
<dbReference type="CDD" id="cd02440">
    <property type="entry name" value="AdoMet_MTases"/>
    <property type="match status" value="1"/>
</dbReference>